<keyword evidence="10" id="KW-0175">Coiled coil</keyword>
<accession>A0A1E4RH42</accession>
<evidence type="ECO:0000256" key="8">
    <source>
        <dbReference type="ARBA" id="ARBA00023136"/>
    </source>
</evidence>
<keyword evidence="6" id="KW-0735">Signal-anchor</keyword>
<evidence type="ECO:0000256" key="10">
    <source>
        <dbReference type="SAM" id="Coils"/>
    </source>
</evidence>
<keyword evidence="5" id="KW-0812">Transmembrane</keyword>
<keyword evidence="12" id="KW-1185">Reference proteome</keyword>
<proteinExistence type="inferred from homology"/>
<keyword evidence="7" id="KW-1133">Transmembrane helix</keyword>
<evidence type="ECO:0000256" key="2">
    <source>
        <dbReference type="ARBA" id="ARBA00009486"/>
    </source>
</evidence>
<dbReference type="GO" id="GO:0071555">
    <property type="term" value="P:cell wall organization"/>
    <property type="evidence" value="ECO:0007669"/>
    <property type="project" value="UniProtKB-KW"/>
</dbReference>
<dbReference type="GeneID" id="30994332"/>
<dbReference type="InterPro" id="IPR021988">
    <property type="entry name" value="BMT1"/>
</dbReference>
<evidence type="ECO:0000256" key="3">
    <source>
        <dbReference type="ARBA" id="ARBA00022676"/>
    </source>
</evidence>
<name>A0A1E4RH42_9ASCO</name>
<keyword evidence="8" id="KW-0472">Membrane</keyword>
<dbReference type="RefSeq" id="XP_020075650.1">
    <property type="nucleotide sequence ID" value="XM_020219782.1"/>
</dbReference>
<comment type="subcellular location">
    <subcellularLocation>
        <location evidence="1">Membrane</location>
        <topology evidence="1">Single-pass type II membrane protein</topology>
    </subcellularLocation>
</comment>
<keyword evidence="4" id="KW-0808">Transferase</keyword>
<comment type="similarity">
    <text evidence="2">Belongs to the BMT family.</text>
</comment>
<keyword evidence="3" id="KW-0328">Glycosyltransferase</keyword>
<dbReference type="AlphaFoldDB" id="A0A1E4RH42"/>
<evidence type="ECO:0000256" key="5">
    <source>
        <dbReference type="ARBA" id="ARBA00022692"/>
    </source>
</evidence>
<evidence type="ECO:0000256" key="1">
    <source>
        <dbReference type="ARBA" id="ARBA00004606"/>
    </source>
</evidence>
<dbReference type="Proteomes" id="UP000095085">
    <property type="component" value="Unassembled WGS sequence"/>
</dbReference>
<reference evidence="12" key="1">
    <citation type="submission" date="2016-05" db="EMBL/GenBank/DDBJ databases">
        <title>Comparative genomics of biotechnologically important yeasts.</title>
        <authorList>
            <consortium name="DOE Joint Genome Institute"/>
            <person name="Riley R."/>
            <person name="Haridas S."/>
            <person name="Wolfe K.H."/>
            <person name="Lopes M.R."/>
            <person name="Hittinger C.T."/>
            <person name="Goker M."/>
            <person name="Salamov A."/>
            <person name="Wisecaver J."/>
            <person name="Long T.M."/>
            <person name="Aerts A.L."/>
            <person name="Barry K."/>
            <person name="Choi C."/>
            <person name="Clum A."/>
            <person name="Coughlan A.Y."/>
            <person name="Deshpande S."/>
            <person name="Douglass A.P."/>
            <person name="Hanson S.J."/>
            <person name="Klenk H.-P."/>
            <person name="Labutti K."/>
            <person name="Lapidus A."/>
            <person name="Lindquist E."/>
            <person name="Lipzen A."/>
            <person name="Meier-Kolthoff J.P."/>
            <person name="Ohm R.A."/>
            <person name="Otillar R.P."/>
            <person name="Pangilinan J."/>
            <person name="Peng Y."/>
            <person name="Rokas A."/>
            <person name="Rosa C.A."/>
            <person name="Scheuner C."/>
            <person name="Sibirny A.A."/>
            <person name="Slot J.C."/>
            <person name="Stielow J.B."/>
            <person name="Sun H."/>
            <person name="Kurtzman C.P."/>
            <person name="Blackwell M."/>
            <person name="Grigoriev I.V."/>
            <person name="Jeffries T.W."/>
        </authorList>
    </citation>
    <scope>NUCLEOTIDE SEQUENCE [LARGE SCALE GENOMIC DNA]</scope>
    <source>
        <strain evidence="12">NRRL Y-1933</strain>
    </source>
</reference>
<evidence type="ECO:0000313" key="12">
    <source>
        <dbReference type="Proteomes" id="UP000095085"/>
    </source>
</evidence>
<evidence type="ECO:0000256" key="6">
    <source>
        <dbReference type="ARBA" id="ARBA00022968"/>
    </source>
</evidence>
<evidence type="ECO:0000256" key="9">
    <source>
        <dbReference type="ARBA" id="ARBA00023316"/>
    </source>
</evidence>
<organism evidence="11 12">
    <name type="scientific">Hyphopichia burtonii NRRL Y-1933</name>
    <dbReference type="NCBI Taxonomy" id="984485"/>
    <lineage>
        <taxon>Eukaryota</taxon>
        <taxon>Fungi</taxon>
        <taxon>Dikarya</taxon>
        <taxon>Ascomycota</taxon>
        <taxon>Saccharomycotina</taxon>
        <taxon>Pichiomycetes</taxon>
        <taxon>Debaryomycetaceae</taxon>
        <taxon>Hyphopichia</taxon>
    </lineage>
</organism>
<evidence type="ECO:0000256" key="4">
    <source>
        <dbReference type="ARBA" id="ARBA00022679"/>
    </source>
</evidence>
<sequence>MILFRRYRFSLPLAVGLLVLGLIVISQFSGYNQHGLLETFKSAYHQGTGSFMSLSKHQITKNQLIFPYKFPVKKEGLKEYMQKNPKSFNSTELKKPSIVKAKYENINENDVKNNPITDELLKSNFKSHNMSVFHSSKNTNLDLTKCNNIAKTFDQTQINDPVNVQVSLNEMLTKILNQASTDPYLKELSPFFIDELELQLKYNVVDRFWYRLAGSSVWLEQYQVHFMISRILYSPKGTRNSPILSFTYAQIFDKNWKELVNSKLVVPTNNEKSMNDDDNEDSKIFFKTMSFPQVLNIPFWHDYDNIEGKYYGPEDPRLLLTKNSKGYEEPLIIFNAYHRKLSHFDDDVDDHVLMKTEFFRSMFMCWPWQTQSGKENTDGISNAEYDNRIYNKVVELKIKNLPRQKKQKNWTPFISIDQRSKNGFDKTINFIYRWANLEILKCDLIGDTGLCSFTYRLDNNLSPQAQIGPLRGGTQLMNVRSILNSRNDIDLDKIIPPNREVWIGFARAHLDDCGCGNNMYRPNLVIIVKDTVDVEIKELTDKPFKQSKDFYKISHISSSISFDIPIIGWDLMNPKKICVGSNVLIPNGISSWSIESFDQENSKDNWILNDYMTLSLSISDFTVHKIDVKGLLSQILNEKSLFYSPSSNNEKLLNQPTTKVVSDPEKDLSKSLNGYNNDNVVCALEGSTRFCEQYGKDEEKNYEDHSLFYEEELNEELETDIDKYEKQLELLNIEKQVENFPSNNKKKKSK</sequence>
<dbReference type="GO" id="GO:0000030">
    <property type="term" value="F:mannosyltransferase activity"/>
    <property type="evidence" value="ECO:0007669"/>
    <property type="project" value="InterPro"/>
</dbReference>
<gene>
    <name evidence="11" type="ORF">HYPBUDRAFT_141147</name>
</gene>
<feature type="coiled-coil region" evidence="10">
    <location>
        <begin position="707"/>
        <end position="734"/>
    </location>
</feature>
<evidence type="ECO:0000256" key="7">
    <source>
        <dbReference type="ARBA" id="ARBA00022989"/>
    </source>
</evidence>
<dbReference type="Pfam" id="PF12141">
    <property type="entry name" value="BMT"/>
    <property type="match status" value="1"/>
</dbReference>
<dbReference type="EMBL" id="KV454542">
    <property type="protein sequence ID" value="ODV66583.1"/>
    <property type="molecule type" value="Genomic_DNA"/>
</dbReference>
<dbReference type="GO" id="GO:0016020">
    <property type="term" value="C:membrane"/>
    <property type="evidence" value="ECO:0007669"/>
    <property type="project" value="UniProtKB-SubCell"/>
</dbReference>
<dbReference type="STRING" id="984485.A0A1E4RH42"/>
<keyword evidence="9" id="KW-0961">Cell wall biogenesis/degradation</keyword>
<protein>
    <submittedName>
        <fullName evidence="11">Uncharacterized protein</fullName>
    </submittedName>
</protein>
<evidence type="ECO:0000313" key="11">
    <source>
        <dbReference type="EMBL" id="ODV66583.1"/>
    </source>
</evidence>
<dbReference type="OrthoDB" id="3631276at2759"/>